<evidence type="ECO:0000256" key="3">
    <source>
        <dbReference type="ARBA" id="ARBA00022475"/>
    </source>
</evidence>
<keyword evidence="10" id="KW-1185">Reference proteome</keyword>
<keyword evidence="2" id="KW-0813">Transport</keyword>
<evidence type="ECO:0000313" key="10">
    <source>
        <dbReference type="Proteomes" id="UP000319769"/>
    </source>
</evidence>
<comment type="caution">
    <text evidence="9">The sequence shown here is derived from an EMBL/GenBank/DDBJ whole genome shotgun (WGS) entry which is preliminary data.</text>
</comment>
<keyword evidence="6 7" id="KW-0472">Membrane</keyword>
<evidence type="ECO:0000256" key="1">
    <source>
        <dbReference type="ARBA" id="ARBA00004651"/>
    </source>
</evidence>
<dbReference type="Gene3D" id="1.20.1250.20">
    <property type="entry name" value="MFS general substrate transporter like domains"/>
    <property type="match status" value="1"/>
</dbReference>
<feature type="transmembrane region" description="Helical" evidence="7">
    <location>
        <begin position="131"/>
        <end position="152"/>
    </location>
</feature>
<organism evidence="9 10">
    <name type="scientific">Amycolatopsis acidicola</name>
    <dbReference type="NCBI Taxonomy" id="2596893"/>
    <lineage>
        <taxon>Bacteria</taxon>
        <taxon>Bacillati</taxon>
        <taxon>Actinomycetota</taxon>
        <taxon>Actinomycetes</taxon>
        <taxon>Pseudonocardiales</taxon>
        <taxon>Pseudonocardiaceae</taxon>
        <taxon>Amycolatopsis</taxon>
    </lineage>
</organism>
<keyword evidence="4 7" id="KW-0812">Transmembrane</keyword>
<feature type="transmembrane region" description="Helical" evidence="7">
    <location>
        <begin position="261"/>
        <end position="280"/>
    </location>
</feature>
<accession>A0A5N0UXA5</accession>
<dbReference type="Proteomes" id="UP000319769">
    <property type="component" value="Unassembled WGS sequence"/>
</dbReference>
<dbReference type="InterPro" id="IPR004638">
    <property type="entry name" value="EmrB-like"/>
</dbReference>
<reference evidence="9" key="1">
    <citation type="submission" date="2019-09" db="EMBL/GenBank/DDBJ databases">
        <authorList>
            <person name="Teo W.F.A."/>
            <person name="Duangmal K."/>
        </authorList>
    </citation>
    <scope>NUCLEOTIDE SEQUENCE [LARGE SCALE GENOMIC DNA]</scope>
    <source>
        <strain evidence="9">K81G1</strain>
    </source>
</reference>
<feature type="transmembrane region" description="Helical" evidence="7">
    <location>
        <begin position="469"/>
        <end position="492"/>
    </location>
</feature>
<dbReference type="PRINTS" id="PR01036">
    <property type="entry name" value="TCRTETB"/>
</dbReference>
<feature type="transmembrane region" description="Helical" evidence="7">
    <location>
        <begin position="106"/>
        <end position="125"/>
    </location>
</feature>
<dbReference type="EMBL" id="VMNW02000037">
    <property type="protein sequence ID" value="KAA9158068.1"/>
    <property type="molecule type" value="Genomic_DNA"/>
</dbReference>
<protein>
    <submittedName>
        <fullName evidence="9">DHA2 family efflux MFS transporter permease subunit</fullName>
    </submittedName>
</protein>
<dbReference type="PROSITE" id="PS50850">
    <property type="entry name" value="MFS"/>
    <property type="match status" value="1"/>
</dbReference>
<dbReference type="NCBIfam" id="TIGR00711">
    <property type="entry name" value="efflux_EmrB"/>
    <property type="match status" value="1"/>
</dbReference>
<dbReference type="InterPro" id="IPR036259">
    <property type="entry name" value="MFS_trans_sf"/>
</dbReference>
<dbReference type="SUPFAM" id="SSF49452">
    <property type="entry name" value="Starch-binding domain-like"/>
    <property type="match status" value="1"/>
</dbReference>
<dbReference type="GO" id="GO:0022857">
    <property type="term" value="F:transmembrane transporter activity"/>
    <property type="evidence" value="ECO:0007669"/>
    <property type="project" value="InterPro"/>
</dbReference>
<feature type="transmembrane region" description="Helical" evidence="7">
    <location>
        <begin position="164"/>
        <end position="186"/>
    </location>
</feature>
<name>A0A5N0UXA5_9PSEU</name>
<evidence type="ECO:0000259" key="8">
    <source>
        <dbReference type="PROSITE" id="PS50850"/>
    </source>
</evidence>
<dbReference type="InterPro" id="IPR013784">
    <property type="entry name" value="Carb-bd-like_fold"/>
</dbReference>
<feature type="transmembrane region" description="Helical" evidence="7">
    <location>
        <begin position="40"/>
        <end position="64"/>
    </location>
</feature>
<evidence type="ECO:0000256" key="7">
    <source>
        <dbReference type="SAM" id="Phobius"/>
    </source>
</evidence>
<feature type="transmembrane region" description="Helical" evidence="7">
    <location>
        <begin position="230"/>
        <end position="249"/>
    </location>
</feature>
<proteinExistence type="predicted"/>
<gene>
    <name evidence="9" type="ORF">FPZ12_023465</name>
</gene>
<dbReference type="CDD" id="cd17321">
    <property type="entry name" value="MFS_MMR_MDR_like"/>
    <property type="match status" value="1"/>
</dbReference>
<feature type="transmembrane region" description="Helical" evidence="7">
    <location>
        <begin position="396"/>
        <end position="419"/>
    </location>
</feature>
<sequence length="677" mass="70227">MAGYPNTSHYLTGLKSTVDGHRVSTRAASEAGPDPRRWRALWVCLIAGFMTLLDVSIVNVALPSMEHGIGATPADVSWVVSGYALTFGLALVPSGRLGDDYGRRRMFLLGLALFVVTSALCGAAQNATWLVVARLCQGIAGGLLNPQVIGMIQQLFSGRERGKAFGAFGATVGLSTAVGPLLGGLLIQGFGLTEGWRWVFYVNLPIGILAILFGLRLLPKDVSSGRKRRPDLLGTLLLGAAVVLVMLPLVQEEEQTSRPRWWLMGVAAALLVLFVLWERWLGARGKHPLVNLKLLTVRSYAMASSLGLVYFAGFTGIFLVATLFVQQGLGYSALESGASTLAFAIGSAISPAIGGRLVHRFGRPMVVLGNLLVALGLAATAWLVKDYFGANTALVLAGPLFVAGFGSGLVIAPNSTLALEEVPPAEGGTAAGVLQTAQRVGSAVGTALGGSLFFGQLTRSHGDYHASAALGLIGSTGLVTLALLFGIADVLLSRSRKKRPAPAAAPAAARRAAAVSGVVRGLAPGERAAVSLTSLETHEVHRAATGPDGEFEVDAPAGSYVLLVKASGLEPVARHVTLGGAPVREDVELPRSVRLAGTVSADPGPVAGARVAVVDAAGQVRGATITDETGHYTVEGLSPGEYTVVASGYEPAAMPVRLVSGEPARFDPLLRLPSTVD</sequence>
<keyword evidence="5 7" id="KW-1133">Transmembrane helix</keyword>
<dbReference type="SUPFAM" id="SSF49464">
    <property type="entry name" value="Carboxypeptidase regulatory domain-like"/>
    <property type="match status" value="1"/>
</dbReference>
<evidence type="ECO:0000313" key="9">
    <source>
        <dbReference type="EMBL" id="KAA9158068.1"/>
    </source>
</evidence>
<dbReference type="InterPro" id="IPR020846">
    <property type="entry name" value="MFS_dom"/>
</dbReference>
<feature type="transmembrane region" description="Helical" evidence="7">
    <location>
        <begin position="300"/>
        <end position="325"/>
    </location>
</feature>
<dbReference type="AlphaFoldDB" id="A0A5N0UXA5"/>
<dbReference type="PANTHER" id="PTHR42718">
    <property type="entry name" value="MAJOR FACILITATOR SUPERFAMILY MULTIDRUG TRANSPORTER MFSC"/>
    <property type="match status" value="1"/>
</dbReference>
<evidence type="ECO:0000256" key="4">
    <source>
        <dbReference type="ARBA" id="ARBA00022692"/>
    </source>
</evidence>
<dbReference type="SUPFAM" id="SSF103473">
    <property type="entry name" value="MFS general substrate transporter"/>
    <property type="match status" value="1"/>
</dbReference>
<dbReference type="InterPro" id="IPR008969">
    <property type="entry name" value="CarboxyPept-like_regulatory"/>
</dbReference>
<dbReference type="GO" id="GO:0005886">
    <property type="term" value="C:plasma membrane"/>
    <property type="evidence" value="ECO:0007669"/>
    <property type="project" value="UniProtKB-SubCell"/>
</dbReference>
<feature type="transmembrane region" description="Helical" evidence="7">
    <location>
        <begin position="337"/>
        <end position="358"/>
    </location>
</feature>
<feature type="transmembrane region" description="Helical" evidence="7">
    <location>
        <begin position="198"/>
        <end position="218"/>
    </location>
</feature>
<dbReference type="OrthoDB" id="7375466at2"/>
<dbReference type="Gene3D" id="1.20.1720.10">
    <property type="entry name" value="Multidrug resistance protein D"/>
    <property type="match status" value="1"/>
</dbReference>
<dbReference type="Gene3D" id="2.60.40.1120">
    <property type="entry name" value="Carboxypeptidase-like, regulatory domain"/>
    <property type="match status" value="2"/>
</dbReference>
<evidence type="ECO:0000256" key="6">
    <source>
        <dbReference type="ARBA" id="ARBA00023136"/>
    </source>
</evidence>
<dbReference type="Pfam" id="PF13620">
    <property type="entry name" value="CarboxypepD_reg"/>
    <property type="match status" value="2"/>
</dbReference>
<dbReference type="InterPro" id="IPR011701">
    <property type="entry name" value="MFS"/>
</dbReference>
<feature type="transmembrane region" description="Helical" evidence="7">
    <location>
        <begin position="365"/>
        <end position="384"/>
    </location>
</feature>
<feature type="transmembrane region" description="Helical" evidence="7">
    <location>
        <begin position="76"/>
        <end position="94"/>
    </location>
</feature>
<dbReference type="GO" id="GO:0030246">
    <property type="term" value="F:carbohydrate binding"/>
    <property type="evidence" value="ECO:0007669"/>
    <property type="project" value="InterPro"/>
</dbReference>
<evidence type="ECO:0000256" key="5">
    <source>
        <dbReference type="ARBA" id="ARBA00022989"/>
    </source>
</evidence>
<comment type="subcellular location">
    <subcellularLocation>
        <location evidence="1">Cell membrane</location>
        <topology evidence="1">Multi-pass membrane protein</topology>
    </subcellularLocation>
</comment>
<dbReference type="Pfam" id="PF07690">
    <property type="entry name" value="MFS_1"/>
    <property type="match status" value="1"/>
</dbReference>
<evidence type="ECO:0000256" key="2">
    <source>
        <dbReference type="ARBA" id="ARBA00022448"/>
    </source>
</evidence>
<feature type="domain" description="Major facilitator superfamily (MFS) profile" evidence="8">
    <location>
        <begin position="40"/>
        <end position="498"/>
    </location>
</feature>
<dbReference type="PANTHER" id="PTHR42718:SF39">
    <property type="entry name" value="ACTINORHODIN TRANSPORTER-RELATED"/>
    <property type="match status" value="1"/>
</dbReference>
<keyword evidence="3" id="KW-1003">Cell membrane</keyword>